<dbReference type="EMBL" id="FPBX01000026">
    <property type="protein sequence ID" value="SFU84180.1"/>
    <property type="molecule type" value="Genomic_DNA"/>
</dbReference>
<evidence type="ECO:0000313" key="5">
    <source>
        <dbReference type="Proteomes" id="UP000183656"/>
    </source>
</evidence>
<dbReference type="RefSeq" id="WP_054256590.1">
    <property type="nucleotide sequence ID" value="NZ_CYIG01000021.1"/>
</dbReference>
<keyword evidence="5" id="KW-1185">Reference proteome</keyword>
<keyword evidence="1" id="KW-1133">Transmembrane helix</keyword>
<feature type="transmembrane region" description="Helical" evidence="1">
    <location>
        <begin position="45"/>
        <end position="65"/>
    </location>
</feature>
<name>A0A1I7JGC0_9BURK</name>
<dbReference type="InterPro" id="IPR026442">
    <property type="entry name" value="IPTL_CTERM"/>
</dbReference>
<dbReference type="Proteomes" id="UP000183656">
    <property type="component" value="Unassembled WGS sequence"/>
</dbReference>
<keyword evidence="1" id="KW-0812">Transmembrane</keyword>
<sequence>MTRKPLLPAAAALALASPAWAAPGGTVAYITYGPLSAGTQAIPTLSQWGLAVLVLALAVLAPRLLRSARGGMLRAIALALLAGAALLAVPWSTPAMAQIGMSVGGDDADAALDQPGGGTAQLLWQPALDSGDYYYRYTLRNTSGKPQQIRTTDVRGYRLLNPDDADTCKPGMVLPPDATCTLGLSNPQ</sequence>
<dbReference type="STRING" id="343013.SAMN04489707_10263"/>
<proteinExistence type="predicted"/>
<keyword evidence="1" id="KW-0472">Membrane</keyword>
<evidence type="ECO:0000313" key="4">
    <source>
        <dbReference type="EMBL" id="SFU84180.1"/>
    </source>
</evidence>
<feature type="signal peptide" evidence="2">
    <location>
        <begin position="1"/>
        <end position="21"/>
    </location>
</feature>
<protein>
    <submittedName>
        <fullName evidence="4">IPTL-CTERM protein sorting domain-containing protein</fullName>
    </submittedName>
</protein>
<organism evidence="4 5">
    <name type="scientific">Paenacidovorax caeni</name>
    <dbReference type="NCBI Taxonomy" id="343013"/>
    <lineage>
        <taxon>Bacteria</taxon>
        <taxon>Pseudomonadati</taxon>
        <taxon>Pseudomonadota</taxon>
        <taxon>Betaproteobacteria</taxon>
        <taxon>Burkholderiales</taxon>
        <taxon>Comamonadaceae</taxon>
        <taxon>Paenacidovorax</taxon>
    </lineage>
</organism>
<dbReference type="AlphaFoldDB" id="A0A1I7JGC0"/>
<gene>
    <name evidence="4" type="ORF">SAMN04489707_10263</name>
</gene>
<dbReference type="NCBIfam" id="NF033207">
    <property type="entry name" value="midcut_by_XrtH"/>
    <property type="match status" value="1"/>
</dbReference>
<feature type="chain" id="PRO_5010293389" evidence="2">
    <location>
        <begin position="22"/>
        <end position="188"/>
    </location>
</feature>
<reference evidence="4 5" key="1">
    <citation type="submission" date="2016-10" db="EMBL/GenBank/DDBJ databases">
        <authorList>
            <person name="de Groot N.N."/>
        </authorList>
    </citation>
    <scope>NUCLEOTIDE SEQUENCE [LARGE SCALE GENOMIC DNA]</scope>
    <source>
        <strain evidence="4 5">R-24608</strain>
    </source>
</reference>
<evidence type="ECO:0000256" key="1">
    <source>
        <dbReference type="SAM" id="Phobius"/>
    </source>
</evidence>
<dbReference type="NCBIfam" id="TIGR04174">
    <property type="entry name" value="IPTL_CTERM"/>
    <property type="match status" value="1"/>
</dbReference>
<dbReference type="Pfam" id="PF18203">
    <property type="entry name" value="IPTL-CTERM"/>
    <property type="match status" value="1"/>
</dbReference>
<evidence type="ECO:0000259" key="3">
    <source>
        <dbReference type="Pfam" id="PF18203"/>
    </source>
</evidence>
<feature type="transmembrane region" description="Helical" evidence="1">
    <location>
        <begin position="72"/>
        <end position="91"/>
    </location>
</feature>
<accession>A0A1I7JGC0</accession>
<keyword evidence="2" id="KW-0732">Signal</keyword>
<feature type="domain" description="IPTL-CTERM protein sorting" evidence="3">
    <location>
        <begin position="40"/>
        <end position="66"/>
    </location>
</feature>
<evidence type="ECO:0000256" key="2">
    <source>
        <dbReference type="SAM" id="SignalP"/>
    </source>
</evidence>